<keyword evidence="2" id="KW-0472">Membrane</keyword>
<evidence type="ECO:0000256" key="1">
    <source>
        <dbReference type="SAM" id="MobiDB-lite"/>
    </source>
</evidence>
<dbReference type="EMBL" id="JBBNAG010000012">
    <property type="protein sequence ID" value="KAK9088882.1"/>
    <property type="molecule type" value="Genomic_DNA"/>
</dbReference>
<feature type="transmembrane region" description="Helical" evidence="2">
    <location>
        <begin position="65"/>
        <end position="89"/>
    </location>
</feature>
<proteinExistence type="predicted"/>
<evidence type="ECO:0000313" key="3">
    <source>
        <dbReference type="EMBL" id="KAK9088882.1"/>
    </source>
</evidence>
<reference evidence="3 4" key="1">
    <citation type="submission" date="2024-01" db="EMBL/GenBank/DDBJ databases">
        <title>Genome assemblies of Stephania.</title>
        <authorList>
            <person name="Yang L."/>
        </authorList>
    </citation>
    <scope>NUCLEOTIDE SEQUENCE [LARGE SCALE GENOMIC DNA]</scope>
    <source>
        <strain evidence="3">JXDWG</strain>
        <tissue evidence="3">Leaf</tissue>
    </source>
</reference>
<evidence type="ECO:0000256" key="2">
    <source>
        <dbReference type="SAM" id="Phobius"/>
    </source>
</evidence>
<feature type="region of interest" description="Disordered" evidence="1">
    <location>
        <begin position="1"/>
        <end position="23"/>
    </location>
</feature>
<name>A0AAP0EC89_9MAGN</name>
<comment type="caution">
    <text evidence="3">The sequence shown here is derived from an EMBL/GenBank/DDBJ whole genome shotgun (WGS) entry which is preliminary data.</text>
</comment>
<gene>
    <name evidence="3" type="ORF">Scep_027964</name>
</gene>
<evidence type="ECO:0000313" key="4">
    <source>
        <dbReference type="Proteomes" id="UP001419268"/>
    </source>
</evidence>
<keyword evidence="4" id="KW-1185">Reference proteome</keyword>
<dbReference type="AlphaFoldDB" id="A0AAP0EC89"/>
<keyword evidence="2" id="KW-0812">Transmembrane</keyword>
<accession>A0AAP0EC89</accession>
<sequence length="155" mass="16449">MADRQSALQDGNGAAADGSRPSGDAVVAAMTMQRGDGGGTSATVRREMRHISNKLYVYNAFDLHLHYISSLPLAATIVAVVVAATTIAARSIGRRRLALDRDDGGGGEYDGDGGGGGFSPTVRWKMGSMNMIVIDQLMISVDLIAYHNDMIIIRH</sequence>
<organism evidence="3 4">
    <name type="scientific">Stephania cephalantha</name>
    <dbReference type="NCBI Taxonomy" id="152367"/>
    <lineage>
        <taxon>Eukaryota</taxon>
        <taxon>Viridiplantae</taxon>
        <taxon>Streptophyta</taxon>
        <taxon>Embryophyta</taxon>
        <taxon>Tracheophyta</taxon>
        <taxon>Spermatophyta</taxon>
        <taxon>Magnoliopsida</taxon>
        <taxon>Ranunculales</taxon>
        <taxon>Menispermaceae</taxon>
        <taxon>Menispermoideae</taxon>
        <taxon>Cissampelideae</taxon>
        <taxon>Stephania</taxon>
    </lineage>
</organism>
<dbReference type="Proteomes" id="UP001419268">
    <property type="component" value="Unassembled WGS sequence"/>
</dbReference>
<keyword evidence="2" id="KW-1133">Transmembrane helix</keyword>
<protein>
    <submittedName>
        <fullName evidence="3">Uncharacterized protein</fullName>
    </submittedName>
</protein>